<feature type="compositionally biased region" description="Basic residues" evidence="11">
    <location>
        <begin position="635"/>
        <end position="644"/>
    </location>
</feature>
<reference evidence="13" key="1">
    <citation type="submission" date="2024-06" db="EMBL/GenBank/DDBJ databases">
        <title>The genome sequences of Kitasatospora sp. strain HUAS MG31.</title>
        <authorList>
            <person name="Mo P."/>
        </authorList>
    </citation>
    <scope>NUCLEOTIDE SEQUENCE</scope>
    <source>
        <strain evidence="13">HUAS MG31</strain>
    </source>
</reference>
<evidence type="ECO:0000313" key="13">
    <source>
        <dbReference type="EMBL" id="XCM77576.1"/>
    </source>
</evidence>
<dbReference type="SUPFAM" id="SSF55826">
    <property type="entry name" value="YbaK/ProRS associated domain"/>
    <property type="match status" value="1"/>
</dbReference>
<evidence type="ECO:0000256" key="2">
    <source>
        <dbReference type="ARBA" id="ARBA00011738"/>
    </source>
</evidence>
<dbReference type="Pfam" id="PF00587">
    <property type="entry name" value="tRNA-synt_2b"/>
    <property type="match status" value="1"/>
</dbReference>
<name>A0AAU8JQE6_9ACTN</name>
<dbReference type="InterPro" id="IPR004154">
    <property type="entry name" value="Anticodon-bd"/>
</dbReference>
<dbReference type="InterPro" id="IPR007214">
    <property type="entry name" value="YbaK/aa-tRNA-synth-assoc-dom"/>
</dbReference>
<organism evidence="13">
    <name type="scientific">Kitasatospora camelliae</name>
    <dbReference type="NCBI Taxonomy" id="3156397"/>
    <lineage>
        <taxon>Bacteria</taxon>
        <taxon>Bacillati</taxon>
        <taxon>Actinomycetota</taxon>
        <taxon>Actinomycetes</taxon>
        <taxon>Kitasatosporales</taxon>
        <taxon>Streptomycetaceae</taxon>
        <taxon>Kitasatospora</taxon>
    </lineage>
</organism>
<comment type="catalytic activity">
    <reaction evidence="9 10">
        <text>tRNA(Pro) + L-proline + ATP = L-prolyl-tRNA(Pro) + AMP + diphosphate</text>
        <dbReference type="Rhea" id="RHEA:14305"/>
        <dbReference type="Rhea" id="RHEA-COMP:9700"/>
        <dbReference type="Rhea" id="RHEA-COMP:9702"/>
        <dbReference type="ChEBI" id="CHEBI:30616"/>
        <dbReference type="ChEBI" id="CHEBI:33019"/>
        <dbReference type="ChEBI" id="CHEBI:60039"/>
        <dbReference type="ChEBI" id="CHEBI:78442"/>
        <dbReference type="ChEBI" id="CHEBI:78532"/>
        <dbReference type="ChEBI" id="CHEBI:456215"/>
        <dbReference type="EC" id="6.1.1.15"/>
    </reaction>
</comment>
<keyword evidence="4 10" id="KW-0436">Ligase</keyword>
<dbReference type="KEGG" id="kcm:ABWK59_00720"/>
<dbReference type="CDD" id="cd04334">
    <property type="entry name" value="ProRS-INS"/>
    <property type="match status" value="1"/>
</dbReference>
<evidence type="ECO:0000256" key="8">
    <source>
        <dbReference type="ARBA" id="ARBA00023146"/>
    </source>
</evidence>
<dbReference type="PANTHER" id="PTHR42753:SF2">
    <property type="entry name" value="PROLINE--TRNA LIGASE"/>
    <property type="match status" value="1"/>
</dbReference>
<dbReference type="InterPro" id="IPR036621">
    <property type="entry name" value="Anticodon-bd_dom_sf"/>
</dbReference>
<keyword evidence="6 10" id="KW-0067">ATP-binding</keyword>
<dbReference type="CDD" id="cd00861">
    <property type="entry name" value="ProRS_anticodon_short"/>
    <property type="match status" value="1"/>
</dbReference>
<dbReference type="GO" id="GO:0005829">
    <property type="term" value="C:cytosol"/>
    <property type="evidence" value="ECO:0007669"/>
    <property type="project" value="TreeGrafter"/>
</dbReference>
<evidence type="ECO:0000259" key="12">
    <source>
        <dbReference type="PROSITE" id="PS50862"/>
    </source>
</evidence>
<feature type="compositionally biased region" description="Basic residues" evidence="11">
    <location>
        <begin position="607"/>
        <end position="623"/>
    </location>
</feature>
<evidence type="ECO:0000256" key="10">
    <source>
        <dbReference type="HAMAP-Rule" id="MF_01569"/>
    </source>
</evidence>
<feature type="domain" description="Aminoacyl-transfer RNA synthetases class-II family profile" evidence="12">
    <location>
        <begin position="33"/>
        <end position="463"/>
    </location>
</feature>
<dbReference type="Pfam" id="PF04073">
    <property type="entry name" value="tRNA_edit"/>
    <property type="match status" value="1"/>
</dbReference>
<feature type="region of interest" description="Disordered" evidence="11">
    <location>
        <begin position="540"/>
        <end position="644"/>
    </location>
</feature>
<comment type="domain">
    <text evidence="10">Consists of three domains: the N-terminal catalytic domain, the editing domain and the C-terminal anticodon-binding domain.</text>
</comment>
<evidence type="ECO:0000256" key="7">
    <source>
        <dbReference type="ARBA" id="ARBA00022917"/>
    </source>
</evidence>
<dbReference type="GO" id="GO:0004827">
    <property type="term" value="F:proline-tRNA ligase activity"/>
    <property type="evidence" value="ECO:0007669"/>
    <property type="project" value="UniProtKB-UniRule"/>
</dbReference>
<dbReference type="EC" id="6.1.1.15" evidence="10"/>
<evidence type="ECO:0000256" key="6">
    <source>
        <dbReference type="ARBA" id="ARBA00022840"/>
    </source>
</evidence>
<dbReference type="Gene3D" id="3.30.930.10">
    <property type="entry name" value="Bira Bifunctional Protein, Domain 2"/>
    <property type="match status" value="2"/>
</dbReference>
<evidence type="ECO:0000256" key="1">
    <source>
        <dbReference type="ARBA" id="ARBA00004496"/>
    </source>
</evidence>
<dbReference type="GO" id="GO:0005524">
    <property type="term" value="F:ATP binding"/>
    <property type="evidence" value="ECO:0007669"/>
    <property type="project" value="UniProtKB-UniRule"/>
</dbReference>
<comment type="subcellular location">
    <subcellularLocation>
        <location evidence="1 10">Cytoplasm</location>
    </subcellularLocation>
</comment>
<dbReference type="EMBL" id="CP159872">
    <property type="protein sequence ID" value="XCM77576.1"/>
    <property type="molecule type" value="Genomic_DNA"/>
</dbReference>
<dbReference type="CDD" id="cd00779">
    <property type="entry name" value="ProRS_core_prok"/>
    <property type="match status" value="1"/>
</dbReference>
<dbReference type="SUPFAM" id="SSF55681">
    <property type="entry name" value="Class II aaRS and biotin synthetases"/>
    <property type="match status" value="1"/>
</dbReference>
<dbReference type="NCBIfam" id="NF006625">
    <property type="entry name" value="PRK09194.1"/>
    <property type="match status" value="1"/>
</dbReference>
<dbReference type="Gene3D" id="3.40.50.800">
    <property type="entry name" value="Anticodon-binding domain"/>
    <property type="match status" value="1"/>
</dbReference>
<dbReference type="HAMAP" id="MF_01569">
    <property type="entry name" value="Pro_tRNA_synth_type1"/>
    <property type="match status" value="1"/>
</dbReference>
<comment type="similarity">
    <text evidence="10">Belongs to the class-II aminoacyl-tRNA synthetase family. ProS type 1 subfamily.</text>
</comment>
<sequence length="644" mass="70217">MRWSQTHIPTLRENPAEADAPSHQLLLRAGFIRQLMAGHYSLLPLAVRVRSKIVTVIREEMTVIGAQEFSLPAMHPAQVWRRSGRWDAMGEEMFRLKDRKGAELTLGMTHEEIFTSLATELKSYRELPQTWYQFQTKFRDEPRAKGGLLRTREFTMKDSYSFDLTQEGLDRSFDLHREAYLRIFARLGIPAVAVEASSGSMGGATSTEFMCPAEAGEDFVVHCPSCGYAANSEKATSRLAAIADGPGLPAPEPFGTPGVRTIDDLASLFDAPAERQVKTLVYVLDGQLSLVLLRGDHALAEQKLADACGVGVVRPARPEEIRETLGALPGSLGAVGVASVTILADEALRGRRAMFTGANEDGVHLRGVDVERDIAVSRWTDLREVASGEPCVRCGQPLQVQKTIEVGHIFKLGYKYSDAFGLTVLDTDGRPRKVVMGCYGIGIERSMAAAVECHHDDKGIVWPMAIAPFEAVIVVAQPDDEATAAAGEKVYRHLLAAGVDTIIDDRSERVGVKFRDAELVGIPLRVTVGKRGLADRVVELTERASDETPADPTGGDRRRGTQNRRFGPADPRSEAADRSPPLITSPRPSTTCPGSPRSANPTCATRGRARAVRPVRRRPRAPSRPRSCPAPPRSSRSRHSPGTG</sequence>
<protein>
    <recommendedName>
        <fullName evidence="10">Proline--tRNA ligase</fullName>
        <ecNumber evidence="10">6.1.1.15</ecNumber>
    </recommendedName>
    <alternativeName>
        <fullName evidence="10">Prolyl-tRNA synthetase</fullName>
        <shortName evidence="10">ProRS</shortName>
    </alternativeName>
</protein>
<gene>
    <name evidence="10" type="primary">proS</name>
    <name evidence="13" type="ORF">ABWK59_00720</name>
</gene>
<keyword evidence="3 10" id="KW-0963">Cytoplasm</keyword>
<dbReference type="InterPro" id="IPR002316">
    <property type="entry name" value="Pro-tRNA-ligase_IIa"/>
</dbReference>
<evidence type="ECO:0000256" key="3">
    <source>
        <dbReference type="ARBA" id="ARBA00022490"/>
    </source>
</evidence>
<dbReference type="PRINTS" id="PR01046">
    <property type="entry name" value="TRNASYNTHPRO"/>
</dbReference>
<dbReference type="InterPro" id="IPR045864">
    <property type="entry name" value="aa-tRNA-synth_II/BPL/LPL"/>
</dbReference>
<dbReference type="PANTHER" id="PTHR42753">
    <property type="entry name" value="MITOCHONDRIAL RIBOSOME PROTEIN L39/PROLYL-TRNA LIGASE FAMILY MEMBER"/>
    <property type="match status" value="1"/>
</dbReference>
<dbReference type="InterPro" id="IPR002314">
    <property type="entry name" value="aa-tRNA-synt_IIb"/>
</dbReference>
<dbReference type="NCBIfam" id="TIGR00409">
    <property type="entry name" value="proS_fam_II"/>
    <property type="match status" value="1"/>
</dbReference>
<dbReference type="Pfam" id="PF03129">
    <property type="entry name" value="HGTP_anticodon"/>
    <property type="match status" value="1"/>
</dbReference>
<dbReference type="GO" id="GO:0006433">
    <property type="term" value="P:prolyl-tRNA aminoacylation"/>
    <property type="evidence" value="ECO:0007669"/>
    <property type="project" value="UniProtKB-UniRule"/>
</dbReference>
<dbReference type="InterPro" id="IPR006195">
    <property type="entry name" value="aa-tRNA-synth_II"/>
</dbReference>
<dbReference type="AlphaFoldDB" id="A0AAU8JQE6"/>
<dbReference type="PROSITE" id="PS50862">
    <property type="entry name" value="AA_TRNA_LIGASE_II"/>
    <property type="match status" value="1"/>
</dbReference>
<evidence type="ECO:0000256" key="9">
    <source>
        <dbReference type="ARBA" id="ARBA00047671"/>
    </source>
</evidence>
<evidence type="ECO:0000256" key="5">
    <source>
        <dbReference type="ARBA" id="ARBA00022741"/>
    </source>
</evidence>
<accession>A0AAU8JQE6</accession>
<feature type="compositionally biased region" description="Polar residues" evidence="11">
    <location>
        <begin position="586"/>
        <end position="603"/>
    </location>
</feature>
<dbReference type="InterPro" id="IPR023717">
    <property type="entry name" value="Pro-tRNA-Synthase_IIa_type1"/>
</dbReference>
<dbReference type="InterPro" id="IPR044140">
    <property type="entry name" value="ProRS_anticodon_short"/>
</dbReference>
<dbReference type="Gene3D" id="3.90.960.10">
    <property type="entry name" value="YbaK/aminoacyl-tRNA synthetase-associated domain"/>
    <property type="match status" value="1"/>
</dbReference>
<dbReference type="InterPro" id="IPR050062">
    <property type="entry name" value="Pro-tRNA_synthetase"/>
</dbReference>
<proteinExistence type="inferred from homology"/>
<keyword evidence="7 10" id="KW-0648">Protein biosynthesis</keyword>
<evidence type="ECO:0000256" key="11">
    <source>
        <dbReference type="SAM" id="MobiDB-lite"/>
    </source>
</evidence>
<evidence type="ECO:0000256" key="4">
    <source>
        <dbReference type="ARBA" id="ARBA00022598"/>
    </source>
</evidence>
<dbReference type="InterPro" id="IPR036754">
    <property type="entry name" value="YbaK/aa-tRNA-synt-asso_dom_sf"/>
</dbReference>
<keyword evidence="8 10" id="KW-0030">Aminoacyl-tRNA synthetase</keyword>
<dbReference type="SUPFAM" id="SSF52954">
    <property type="entry name" value="Class II aaRS ABD-related"/>
    <property type="match status" value="1"/>
</dbReference>
<comment type="function">
    <text evidence="10">Catalyzes the attachment of proline to tRNA(Pro) in a two-step reaction: proline is first activated by ATP to form Pro-AMP and then transferred to the acceptor end of tRNA(Pro). As ProRS can inadvertently accommodate and process non-cognate amino acids such as alanine and cysteine, to avoid such errors it has two additional distinct editing activities against alanine. One activity is designated as 'pretransfer' editing and involves the tRNA(Pro)-independent hydrolysis of activated Ala-AMP. The other activity is designated 'posttransfer' editing and involves deacylation of mischarged Ala-tRNA(Pro). The misacylated Cys-tRNA(Pro) is not edited by ProRS.</text>
</comment>
<comment type="subunit">
    <text evidence="2 10">Homodimer.</text>
</comment>
<dbReference type="InterPro" id="IPR004500">
    <property type="entry name" value="Pro-tRNA-synth_IIa_bac-type"/>
</dbReference>
<dbReference type="GO" id="GO:0002161">
    <property type="term" value="F:aminoacyl-tRNA deacylase activity"/>
    <property type="evidence" value="ECO:0007669"/>
    <property type="project" value="InterPro"/>
</dbReference>
<keyword evidence="5 10" id="KW-0547">Nucleotide-binding</keyword>
<dbReference type="InterPro" id="IPR033730">
    <property type="entry name" value="ProRS_core_prok"/>
</dbReference>
<dbReference type="RefSeq" id="WP_354637216.1">
    <property type="nucleotide sequence ID" value="NZ_CP159872.1"/>
</dbReference>